<dbReference type="PANTHER" id="PTHR44094">
    <property type="entry name" value="DNAJ HEAT SHOCK N-TERMINAL DOMAIN-CONTAINING PROTEIN"/>
    <property type="match status" value="1"/>
</dbReference>
<dbReference type="Gene3D" id="1.10.287.110">
    <property type="entry name" value="DnaJ domain"/>
    <property type="match status" value="1"/>
</dbReference>
<feature type="compositionally biased region" description="Low complexity" evidence="1">
    <location>
        <begin position="458"/>
        <end position="471"/>
    </location>
</feature>
<feature type="compositionally biased region" description="Low complexity" evidence="1">
    <location>
        <begin position="491"/>
        <end position="523"/>
    </location>
</feature>
<comment type="caution">
    <text evidence="3">The sequence shown here is derived from an EMBL/GenBank/DDBJ whole genome shotgun (WGS) entry which is preliminary data.</text>
</comment>
<dbReference type="OrthoDB" id="10250354at2759"/>
<feature type="region of interest" description="Disordered" evidence="1">
    <location>
        <begin position="758"/>
        <end position="781"/>
    </location>
</feature>
<dbReference type="InterPro" id="IPR036869">
    <property type="entry name" value="J_dom_sf"/>
</dbReference>
<dbReference type="InterPro" id="IPR001623">
    <property type="entry name" value="DnaJ_domain"/>
</dbReference>
<evidence type="ECO:0000256" key="1">
    <source>
        <dbReference type="SAM" id="MobiDB-lite"/>
    </source>
</evidence>
<dbReference type="Proteomes" id="UP000751190">
    <property type="component" value="Unassembled WGS sequence"/>
</dbReference>
<dbReference type="PROSITE" id="PS50076">
    <property type="entry name" value="DNAJ_2"/>
    <property type="match status" value="1"/>
</dbReference>
<evidence type="ECO:0000313" key="4">
    <source>
        <dbReference type="Proteomes" id="UP000751190"/>
    </source>
</evidence>
<name>A0A8J5X8G1_DIALT</name>
<evidence type="ECO:0000259" key="2">
    <source>
        <dbReference type="PROSITE" id="PS50076"/>
    </source>
</evidence>
<proteinExistence type="predicted"/>
<dbReference type="PANTHER" id="PTHR44094:SF8">
    <property type="entry name" value="DNAJ HEAT SHOCK N-TERMINAL DOMAIN-CONTAINING PROTEIN-RELATED"/>
    <property type="match status" value="1"/>
</dbReference>
<feature type="region of interest" description="Disordered" evidence="1">
    <location>
        <begin position="392"/>
        <end position="542"/>
    </location>
</feature>
<accession>A0A8J5X8G1</accession>
<reference evidence="3" key="1">
    <citation type="submission" date="2021-05" db="EMBL/GenBank/DDBJ databases">
        <title>The genome of the haptophyte Pavlova lutheri (Diacronema luteri, Pavlovales) - a model for lipid biosynthesis in eukaryotic algae.</title>
        <authorList>
            <person name="Hulatt C.J."/>
            <person name="Posewitz M.C."/>
        </authorList>
    </citation>
    <scope>NUCLEOTIDE SEQUENCE</scope>
    <source>
        <strain evidence="3">NIVA-4/92</strain>
    </source>
</reference>
<dbReference type="PRINTS" id="PR00625">
    <property type="entry name" value="JDOMAIN"/>
</dbReference>
<dbReference type="AlphaFoldDB" id="A0A8J5X8G1"/>
<feature type="compositionally biased region" description="Low complexity" evidence="1">
    <location>
        <begin position="428"/>
        <end position="450"/>
    </location>
</feature>
<dbReference type="SUPFAM" id="SSF46565">
    <property type="entry name" value="Chaperone J-domain"/>
    <property type="match status" value="1"/>
</dbReference>
<evidence type="ECO:0000313" key="3">
    <source>
        <dbReference type="EMBL" id="KAG8459179.1"/>
    </source>
</evidence>
<keyword evidence="4" id="KW-1185">Reference proteome</keyword>
<dbReference type="SMART" id="SM00271">
    <property type="entry name" value="DnaJ"/>
    <property type="match status" value="1"/>
</dbReference>
<gene>
    <name evidence="3" type="ORF">KFE25_005690</name>
</gene>
<protein>
    <recommendedName>
        <fullName evidence="2">J domain-containing protein</fullName>
    </recommendedName>
</protein>
<dbReference type="Pfam" id="PF00226">
    <property type="entry name" value="DnaJ"/>
    <property type="match status" value="1"/>
</dbReference>
<dbReference type="CDD" id="cd06257">
    <property type="entry name" value="DnaJ"/>
    <property type="match status" value="1"/>
</dbReference>
<dbReference type="InterPro" id="IPR026894">
    <property type="entry name" value="DnaJ_X"/>
</dbReference>
<dbReference type="EMBL" id="JAGTXO010000043">
    <property type="protein sequence ID" value="KAG8459179.1"/>
    <property type="molecule type" value="Genomic_DNA"/>
</dbReference>
<feature type="compositionally biased region" description="Gly residues" evidence="1">
    <location>
        <begin position="524"/>
        <end position="538"/>
    </location>
</feature>
<feature type="domain" description="J" evidence="2">
    <location>
        <begin position="170"/>
        <end position="235"/>
    </location>
</feature>
<sequence>MLRLEYNGAPAAADDEGPGFGLGDLFALKRPKNVVSGTVHLVRNVLTGVAVGVTSLVVAPALGAREDGARGFASGLAKGVAMCVIMPVAGALTGVGQFCRGIGNTPTAVSAKSRGMQWDRETARWVYYNLKEEADKVLSVDEQSLLGKSAGPRGAGRRAGAGDKVVADTTFYDTLGVAPTANATEIKKAYFQQARRLHPDKNPNNPEAKERFQLLGEAYQVLSSEDLRAKYDARGKAALSDTNLLDSATFFAMIFGSEAFEQFVGELQLATLMQQEGEDVTPAFLEHKQLKREISCALALVAMLEPYVARREDEFKAAAHAKAAELSVSAFGQALLLVISGVYAAKAEQYLGFQSMRDLGARGHVAAWNQKLHIGHTRVRAARSMLRAFLASRQAQRDDPDTLDPANAGTAHVLRSSPPRAPKGKGKAGLAACAPGSARAADAPAADSTPAPAPPAPGDANAGAGARAGAGPAPPSAQPGVQPRVPPQPAPSQQSQRPQPTSRGKAAAAAAPHAGGSAAAAGAGAAGGSNGAPGGAAGASGAAEGEASADASAAAAAAAAAAGSAGKRSGTASSAAAAAAAERETVDALERQLFQTLAARAPECVSDGRLIVESVDYAARTIKLRGRAAPLPLDAQLASEFSQLERAKEARGARSMGDMLEALWDVSVLDVEKTLRHICTKILTDNGTPKPERKRRAEALQVLADAFEKAVPAEVKAAGMRAAMNEMMRGGVPGGAGGAGGGGADDSDDEAEWAAGVGAGAAGPSSTPAGDGAGPSSAGVQRPTVRAWNAEDACALSAKELKAELRARGVPHEHLLEKTELVDALVAAR</sequence>
<dbReference type="InterPro" id="IPR052423">
    <property type="entry name" value="EMIR"/>
</dbReference>
<organism evidence="3 4">
    <name type="scientific">Diacronema lutheri</name>
    <name type="common">Unicellular marine alga</name>
    <name type="synonym">Monochrysis lutheri</name>
    <dbReference type="NCBI Taxonomy" id="2081491"/>
    <lineage>
        <taxon>Eukaryota</taxon>
        <taxon>Haptista</taxon>
        <taxon>Haptophyta</taxon>
        <taxon>Pavlovophyceae</taxon>
        <taxon>Pavlovales</taxon>
        <taxon>Pavlovaceae</taxon>
        <taxon>Diacronema</taxon>
    </lineage>
</organism>
<feature type="compositionally biased region" description="Low complexity" evidence="1">
    <location>
        <begin position="762"/>
        <end position="779"/>
    </location>
</feature>
<dbReference type="Pfam" id="PF14308">
    <property type="entry name" value="DnaJ-X"/>
    <property type="match status" value="2"/>
</dbReference>